<protein>
    <submittedName>
        <fullName evidence="2">Uncharacterized protein</fullName>
    </submittedName>
</protein>
<organism evidence="2 3">
    <name type="scientific">Ancylostoma ceylanicum</name>
    <dbReference type="NCBI Taxonomy" id="53326"/>
    <lineage>
        <taxon>Eukaryota</taxon>
        <taxon>Metazoa</taxon>
        <taxon>Ecdysozoa</taxon>
        <taxon>Nematoda</taxon>
        <taxon>Chromadorea</taxon>
        <taxon>Rhabditida</taxon>
        <taxon>Rhabditina</taxon>
        <taxon>Rhabditomorpha</taxon>
        <taxon>Strongyloidea</taxon>
        <taxon>Ancylostomatidae</taxon>
        <taxon>Ancylostomatinae</taxon>
        <taxon>Ancylostoma</taxon>
    </lineage>
</organism>
<sequence>MRDHRNGIASSNTQLTADDVTGHQNPHAAVLAVLLNSIPEVSEGGTDSVGWTPYPILCPPQRAPYRKVLRRASFRWVALKFE</sequence>
<dbReference type="Proteomes" id="UP000024635">
    <property type="component" value="Unassembled WGS sequence"/>
</dbReference>
<name>A0A016UWH4_9BILA</name>
<evidence type="ECO:0000313" key="2">
    <source>
        <dbReference type="EMBL" id="EYC19789.1"/>
    </source>
</evidence>
<evidence type="ECO:0000313" key="3">
    <source>
        <dbReference type="Proteomes" id="UP000024635"/>
    </source>
</evidence>
<evidence type="ECO:0000256" key="1">
    <source>
        <dbReference type="SAM" id="MobiDB-lite"/>
    </source>
</evidence>
<comment type="caution">
    <text evidence="2">The sequence shown here is derived from an EMBL/GenBank/DDBJ whole genome shotgun (WGS) entry which is preliminary data.</text>
</comment>
<dbReference type="AlphaFoldDB" id="A0A016UWH4"/>
<accession>A0A016UWH4</accession>
<proteinExistence type="predicted"/>
<reference evidence="3" key="1">
    <citation type="journal article" date="2015" name="Nat. Genet.">
        <title>The genome and transcriptome of the zoonotic hookworm Ancylostoma ceylanicum identify infection-specific gene families.</title>
        <authorList>
            <person name="Schwarz E.M."/>
            <person name="Hu Y."/>
            <person name="Antoshechkin I."/>
            <person name="Miller M.M."/>
            <person name="Sternberg P.W."/>
            <person name="Aroian R.V."/>
        </authorList>
    </citation>
    <scope>NUCLEOTIDE SEQUENCE</scope>
    <source>
        <strain evidence="3">HY135</strain>
    </source>
</reference>
<keyword evidence="3" id="KW-1185">Reference proteome</keyword>
<feature type="region of interest" description="Disordered" evidence="1">
    <location>
        <begin position="1"/>
        <end position="22"/>
    </location>
</feature>
<gene>
    <name evidence="2" type="primary">Acey_s0023.g719</name>
    <name evidence="2" type="ORF">Y032_0023g719</name>
</gene>
<dbReference type="EMBL" id="JARK01001359">
    <property type="protein sequence ID" value="EYC19789.1"/>
    <property type="molecule type" value="Genomic_DNA"/>
</dbReference>